<gene>
    <name evidence="2" type="ORF">B2J93_8061</name>
</gene>
<dbReference type="EMBL" id="MZNU01000076">
    <property type="protein sequence ID" value="OWP05319.1"/>
    <property type="molecule type" value="Genomic_DNA"/>
</dbReference>
<dbReference type="AlphaFoldDB" id="A0A218ZB79"/>
<protein>
    <submittedName>
        <fullName evidence="2">AMP-binding domain protein</fullName>
    </submittedName>
</protein>
<dbReference type="InParanoid" id="A0A218ZB79"/>
<dbReference type="Proteomes" id="UP000242519">
    <property type="component" value="Unassembled WGS sequence"/>
</dbReference>
<evidence type="ECO:0000256" key="1">
    <source>
        <dbReference type="SAM" id="MobiDB-lite"/>
    </source>
</evidence>
<sequence length="132" mass="14543">MEKLVNNMDSLSLCQVDEAHAADTARDLSCPSAHKVSIEPRDESFSGWESHLATRVTDPLRGWFPPPGGRGSVALPAGRQVQGRGAWLSSRLSRRFYEDLSSPGPSVAPDGLPPPRVLGNQHIRHPLRRFLR</sequence>
<evidence type="ECO:0000313" key="2">
    <source>
        <dbReference type="EMBL" id="OWP05319.1"/>
    </source>
</evidence>
<feature type="region of interest" description="Disordered" evidence="1">
    <location>
        <begin position="99"/>
        <end position="120"/>
    </location>
</feature>
<name>A0A218ZB79_9HELO</name>
<keyword evidence="3" id="KW-1185">Reference proteome</keyword>
<comment type="caution">
    <text evidence="2">The sequence shown here is derived from an EMBL/GenBank/DDBJ whole genome shotgun (WGS) entry which is preliminary data.</text>
</comment>
<proteinExistence type="predicted"/>
<accession>A0A218ZB79</accession>
<reference evidence="2 3" key="1">
    <citation type="submission" date="2017-04" db="EMBL/GenBank/DDBJ databases">
        <title>Draft genome sequence of Marssonina coronaria NL1: causal agent of apple blotch.</title>
        <authorList>
            <person name="Cheng Q."/>
        </authorList>
    </citation>
    <scope>NUCLEOTIDE SEQUENCE [LARGE SCALE GENOMIC DNA]</scope>
    <source>
        <strain evidence="2 3">NL1</strain>
    </source>
</reference>
<evidence type="ECO:0000313" key="3">
    <source>
        <dbReference type="Proteomes" id="UP000242519"/>
    </source>
</evidence>
<organism evidence="2 3">
    <name type="scientific">Diplocarpon coronariae</name>
    <dbReference type="NCBI Taxonomy" id="2795749"/>
    <lineage>
        <taxon>Eukaryota</taxon>
        <taxon>Fungi</taxon>
        <taxon>Dikarya</taxon>
        <taxon>Ascomycota</taxon>
        <taxon>Pezizomycotina</taxon>
        <taxon>Leotiomycetes</taxon>
        <taxon>Helotiales</taxon>
        <taxon>Drepanopezizaceae</taxon>
        <taxon>Diplocarpon</taxon>
    </lineage>
</organism>